<evidence type="ECO:0000256" key="1">
    <source>
        <dbReference type="ARBA" id="ARBA00004418"/>
    </source>
</evidence>
<dbReference type="STRING" id="946333.A4W93_14340"/>
<dbReference type="SUPFAM" id="SSF53850">
    <property type="entry name" value="Periplasmic binding protein-like II"/>
    <property type="match status" value="1"/>
</dbReference>
<dbReference type="InterPro" id="IPR006059">
    <property type="entry name" value="SBP"/>
</dbReference>
<dbReference type="EMBL" id="CP015118">
    <property type="protein sequence ID" value="ARN20978.1"/>
    <property type="molecule type" value="Genomic_DNA"/>
</dbReference>
<evidence type="ECO:0000256" key="2">
    <source>
        <dbReference type="ARBA" id="ARBA00008520"/>
    </source>
</evidence>
<dbReference type="InterPro" id="IPR050490">
    <property type="entry name" value="Bact_solute-bd_prot1"/>
</dbReference>
<proteinExistence type="inferred from homology"/>
<dbReference type="KEGG" id="rgu:A4W93_14340"/>
<sequence length="419" mass="45637">MKSLVKPLLITAAVVAAFGAQAQDAKPTITLNVSSFPDLDRGVKAAIPLYKKLHPEVEIKLTSLAYADHHTAMTTALATGANLPDVMAVDNGFIGKFAESGGLEDLSKPPFNALAQRDKLAKFSVNQATSGTGALAALPVDIGPGALFYRKDLLDKAGVTEAEMTKSWDSYIASGKKVKAATGAYMLGNALDIKDIYIRSGLKDGDGVYFDRKGNSLVTSPRFVKAFELAKAARTAGIDGKINAWSNEWSEGFKRDKIATQMMGGWLAGHLNNWLAPEQKGKWRSAQLPNGAYGFWGGSFYAIPKQTKNKQAAWDFIQFMTFNKEMQLTALKSQDSFPVLLEAQTDPFISQPMAYLGDQKARENWKAAADRIPAITIDKFDPVAESVVNAELDKVLEQNKDIKTALADAQAQLKRRVRR</sequence>
<reference evidence="3 4" key="1">
    <citation type="submission" date="2016-04" db="EMBL/GenBank/DDBJ databases">
        <title>Complete genome sequence of natural rubber-degrading, novel Gram-negative bacterium, Rhizobacter gummiphilus strain NS21.</title>
        <authorList>
            <person name="Tabata M."/>
            <person name="Kasai D."/>
            <person name="Fukuda M."/>
        </authorList>
    </citation>
    <scope>NUCLEOTIDE SEQUENCE [LARGE SCALE GENOMIC DNA]</scope>
    <source>
        <strain evidence="3 4">NS21</strain>
    </source>
</reference>
<name>A0A1W6L9W9_9BURK</name>
<dbReference type="AlphaFoldDB" id="A0A1W6L9W9"/>
<organism evidence="3 4">
    <name type="scientific">Piscinibacter gummiphilus</name>
    <dbReference type="NCBI Taxonomy" id="946333"/>
    <lineage>
        <taxon>Bacteria</taxon>
        <taxon>Pseudomonadati</taxon>
        <taxon>Pseudomonadota</taxon>
        <taxon>Betaproteobacteria</taxon>
        <taxon>Burkholderiales</taxon>
        <taxon>Sphaerotilaceae</taxon>
        <taxon>Piscinibacter</taxon>
    </lineage>
</organism>
<gene>
    <name evidence="3" type="ORF">A4W93_14340</name>
</gene>
<dbReference type="PANTHER" id="PTHR43649">
    <property type="entry name" value="ARABINOSE-BINDING PROTEIN-RELATED"/>
    <property type="match status" value="1"/>
</dbReference>
<protein>
    <submittedName>
        <fullName evidence="3">Sugar ABC transporter substrate-binding protein</fullName>
    </submittedName>
</protein>
<accession>A0A1W6L9W9</accession>
<evidence type="ECO:0000313" key="4">
    <source>
        <dbReference type="Proteomes" id="UP000193427"/>
    </source>
</evidence>
<dbReference type="Proteomes" id="UP000193427">
    <property type="component" value="Chromosome"/>
</dbReference>
<dbReference type="OrthoDB" id="9808332at2"/>
<dbReference type="GO" id="GO:0042597">
    <property type="term" value="C:periplasmic space"/>
    <property type="evidence" value="ECO:0007669"/>
    <property type="project" value="UniProtKB-SubCell"/>
</dbReference>
<keyword evidence="4" id="KW-1185">Reference proteome</keyword>
<dbReference type="PANTHER" id="PTHR43649:SF32">
    <property type="entry name" value="SUGAR BINDING SECRETED PROTEIN"/>
    <property type="match status" value="1"/>
</dbReference>
<evidence type="ECO:0000313" key="3">
    <source>
        <dbReference type="EMBL" id="ARN20978.1"/>
    </source>
</evidence>
<comment type="similarity">
    <text evidence="2">Belongs to the bacterial solute-binding protein 1 family.</text>
</comment>
<comment type="subcellular location">
    <subcellularLocation>
        <location evidence="1">Periplasm</location>
    </subcellularLocation>
</comment>
<dbReference type="Gene3D" id="3.40.190.10">
    <property type="entry name" value="Periplasmic binding protein-like II"/>
    <property type="match status" value="1"/>
</dbReference>
<dbReference type="Pfam" id="PF13416">
    <property type="entry name" value="SBP_bac_8"/>
    <property type="match status" value="1"/>
</dbReference>